<protein>
    <submittedName>
        <fullName evidence="2">Uncharacterized protein</fullName>
    </submittedName>
</protein>
<keyword evidence="1" id="KW-0732">Signal</keyword>
<dbReference type="Proteomes" id="UP000799423">
    <property type="component" value="Unassembled WGS sequence"/>
</dbReference>
<dbReference type="EMBL" id="MU006328">
    <property type="protein sequence ID" value="KAF2847131.1"/>
    <property type="molecule type" value="Genomic_DNA"/>
</dbReference>
<evidence type="ECO:0000256" key="1">
    <source>
        <dbReference type="SAM" id="SignalP"/>
    </source>
</evidence>
<evidence type="ECO:0000313" key="2">
    <source>
        <dbReference type="EMBL" id="KAF2847131.1"/>
    </source>
</evidence>
<feature type="signal peptide" evidence="1">
    <location>
        <begin position="1"/>
        <end position="18"/>
    </location>
</feature>
<sequence>MWSVVIICSNSLARVTSSDVLMQCGVGKGSDIQGRYSRSLSIGLRFRLMASVETANVGMFHHERGAGEGNVWGGLTLKATQV</sequence>
<accession>A0A6A7AV01</accession>
<gene>
    <name evidence="2" type="ORF">T440DRAFT_213490</name>
</gene>
<dbReference type="AlphaFoldDB" id="A0A6A7AV01"/>
<name>A0A6A7AV01_9PLEO</name>
<reference evidence="2" key="1">
    <citation type="submission" date="2020-01" db="EMBL/GenBank/DDBJ databases">
        <authorList>
            <consortium name="DOE Joint Genome Institute"/>
            <person name="Haridas S."/>
            <person name="Albert R."/>
            <person name="Binder M."/>
            <person name="Bloem J."/>
            <person name="Labutti K."/>
            <person name="Salamov A."/>
            <person name="Andreopoulos B."/>
            <person name="Baker S.E."/>
            <person name="Barry K."/>
            <person name="Bills G."/>
            <person name="Bluhm B.H."/>
            <person name="Cannon C."/>
            <person name="Castanera R."/>
            <person name="Culley D.E."/>
            <person name="Daum C."/>
            <person name="Ezra D."/>
            <person name="Gonzalez J.B."/>
            <person name="Henrissat B."/>
            <person name="Kuo A."/>
            <person name="Liang C."/>
            <person name="Lipzen A."/>
            <person name="Lutzoni F."/>
            <person name="Magnuson J."/>
            <person name="Mondo S."/>
            <person name="Nolan M."/>
            <person name="Ohm R."/>
            <person name="Pangilinan J."/>
            <person name="Park H.-J."/>
            <person name="Ramirez L."/>
            <person name="Alfaro M."/>
            <person name="Sun H."/>
            <person name="Tritt A."/>
            <person name="Yoshinaga Y."/>
            <person name="Zwiers L.-H."/>
            <person name="Turgeon B.G."/>
            <person name="Goodwin S.B."/>
            <person name="Spatafora J.W."/>
            <person name="Crous P.W."/>
            <person name="Grigoriev I.V."/>
        </authorList>
    </citation>
    <scope>NUCLEOTIDE SEQUENCE</scope>
    <source>
        <strain evidence="2">IPT5</strain>
    </source>
</reference>
<feature type="chain" id="PRO_5025504419" evidence="1">
    <location>
        <begin position="19"/>
        <end position="82"/>
    </location>
</feature>
<organism evidence="2 3">
    <name type="scientific">Plenodomus tracheiphilus IPT5</name>
    <dbReference type="NCBI Taxonomy" id="1408161"/>
    <lineage>
        <taxon>Eukaryota</taxon>
        <taxon>Fungi</taxon>
        <taxon>Dikarya</taxon>
        <taxon>Ascomycota</taxon>
        <taxon>Pezizomycotina</taxon>
        <taxon>Dothideomycetes</taxon>
        <taxon>Pleosporomycetidae</taxon>
        <taxon>Pleosporales</taxon>
        <taxon>Pleosporineae</taxon>
        <taxon>Leptosphaeriaceae</taxon>
        <taxon>Plenodomus</taxon>
    </lineage>
</organism>
<keyword evidence="3" id="KW-1185">Reference proteome</keyword>
<proteinExistence type="predicted"/>
<evidence type="ECO:0000313" key="3">
    <source>
        <dbReference type="Proteomes" id="UP000799423"/>
    </source>
</evidence>